<keyword evidence="6" id="KW-0508">mRNA splicing</keyword>
<dbReference type="Proteomes" id="UP000078560">
    <property type="component" value="Unassembled WGS sequence"/>
</dbReference>
<evidence type="ECO:0000256" key="1">
    <source>
        <dbReference type="ARBA" id="ARBA00004123"/>
    </source>
</evidence>
<dbReference type="AlphaFoldDB" id="A0A1A8VLT3"/>
<dbReference type="GO" id="GO:0005687">
    <property type="term" value="C:U4 snRNP"/>
    <property type="evidence" value="ECO:0007669"/>
    <property type="project" value="TreeGrafter"/>
</dbReference>
<dbReference type="Pfam" id="PF01798">
    <property type="entry name" value="Nop"/>
    <property type="match status" value="1"/>
</dbReference>
<dbReference type="Gene3D" id="1.10.287.4070">
    <property type="match status" value="1"/>
</dbReference>
<dbReference type="PANTHER" id="PTHR13904:SF0">
    <property type="entry name" value="U4_U6 SMALL NUCLEAR RIBONUCLEOPROTEIN PRP31"/>
    <property type="match status" value="1"/>
</dbReference>
<dbReference type="GO" id="GO:0000244">
    <property type="term" value="P:spliceosomal tri-snRNP complex assembly"/>
    <property type="evidence" value="ECO:0007669"/>
    <property type="project" value="InterPro"/>
</dbReference>
<keyword evidence="4" id="KW-0747">Spliceosome</keyword>
<keyword evidence="3" id="KW-0507">mRNA processing</keyword>
<dbReference type="Pfam" id="PF09785">
    <property type="entry name" value="Prp31_C"/>
    <property type="match status" value="1"/>
</dbReference>
<dbReference type="InterPro" id="IPR027105">
    <property type="entry name" value="Prp31"/>
</dbReference>
<reference evidence="12" key="1">
    <citation type="submission" date="2016-05" db="EMBL/GenBank/DDBJ databases">
        <authorList>
            <person name="Naeem Raeece"/>
        </authorList>
    </citation>
    <scope>NUCLEOTIDE SEQUENCE [LARGE SCALE GENOMIC DNA]</scope>
</reference>
<dbReference type="InterPro" id="IPR019175">
    <property type="entry name" value="Prp31_C"/>
</dbReference>
<feature type="region of interest" description="Disordered" evidence="9">
    <location>
        <begin position="253"/>
        <end position="275"/>
    </location>
</feature>
<dbReference type="GO" id="GO:0071011">
    <property type="term" value="C:precatalytic spliceosome"/>
    <property type="evidence" value="ECO:0007669"/>
    <property type="project" value="TreeGrafter"/>
</dbReference>
<evidence type="ECO:0000313" key="12">
    <source>
        <dbReference type="Proteomes" id="UP000078560"/>
    </source>
</evidence>
<evidence type="ECO:0000256" key="2">
    <source>
        <dbReference type="ARBA" id="ARBA00005572"/>
    </source>
</evidence>
<evidence type="ECO:0000313" key="11">
    <source>
        <dbReference type="EMBL" id="SBS80217.1"/>
    </source>
</evidence>
<evidence type="ECO:0000256" key="7">
    <source>
        <dbReference type="ARBA" id="ARBA00023242"/>
    </source>
</evidence>
<dbReference type="PANTHER" id="PTHR13904">
    <property type="entry name" value="PRE-MRNA SPLICING FACTOR PRP31"/>
    <property type="match status" value="1"/>
</dbReference>
<keyword evidence="7" id="KW-0539">Nucleus</keyword>
<dbReference type="GO" id="GO:0003723">
    <property type="term" value="F:RNA binding"/>
    <property type="evidence" value="ECO:0007669"/>
    <property type="project" value="UniProtKB-KW"/>
</dbReference>
<evidence type="ECO:0000256" key="8">
    <source>
        <dbReference type="ARBA" id="ARBA00023274"/>
    </source>
</evidence>
<dbReference type="GO" id="GO:0046540">
    <property type="term" value="C:U4/U6 x U5 tri-snRNP complex"/>
    <property type="evidence" value="ECO:0007669"/>
    <property type="project" value="InterPro"/>
</dbReference>
<name>A0A1A8VLT3_PLAOA</name>
<feature type="domain" description="Nop" evidence="10">
    <location>
        <begin position="427"/>
        <end position="545"/>
    </location>
</feature>
<evidence type="ECO:0000256" key="3">
    <source>
        <dbReference type="ARBA" id="ARBA00022664"/>
    </source>
</evidence>
<evidence type="ECO:0000259" key="10">
    <source>
        <dbReference type="PROSITE" id="PS51358"/>
    </source>
</evidence>
<dbReference type="SMART" id="SM00931">
    <property type="entry name" value="NOSIC"/>
    <property type="match status" value="1"/>
</dbReference>
<accession>A0A1A8VLT3</accession>
<dbReference type="PROSITE" id="PS51358">
    <property type="entry name" value="NOP"/>
    <property type="match status" value="1"/>
</dbReference>
<evidence type="ECO:0000256" key="4">
    <source>
        <dbReference type="ARBA" id="ARBA00022728"/>
    </source>
</evidence>
<protein>
    <submittedName>
        <fullName evidence="11">U4/U6 small nuclear ribonucleoprotein PRP31, putative (PRPF31)</fullName>
    </submittedName>
</protein>
<keyword evidence="8 11" id="KW-0687">Ribonucleoprotein</keyword>
<comment type="subcellular location">
    <subcellularLocation>
        <location evidence="1">Nucleus</location>
    </subcellularLocation>
</comment>
<dbReference type="EMBL" id="FLQU01000054">
    <property type="protein sequence ID" value="SBS80217.1"/>
    <property type="molecule type" value="Genomic_DNA"/>
</dbReference>
<proteinExistence type="inferred from homology"/>
<comment type="similarity">
    <text evidence="2">Belongs to the PRP31 family.</text>
</comment>
<sequence>MIVSESCEICVVSEAGEEKKKTLFNYKNCAIFSKTKKRKIRKVRGSSQSGKEKFAIDKCEGPNRANWSLEIELPPERTSTGKNFHQKELPSERTSIGVNPTVARTTLNRAPAFFGNKNFHGAFSLEKATIVQGRLRKRDVPKTTLADTFLKDLEDLELEEEEHVNIGTISQKEIGKYEIEENDDYEEIVDAIEEFLNEKKMKKERKISELLYDDDFVKTMSSIKNYIIEEEAERKEKEEGEFLDENELAIEGKREKRGRRDGSGEEENSEGDTGKVEVEFGEAANIRGDGANQVCGRSDEGDEEVLIEKCIELIIKIDTEILNIHKYVKDIYSTKFPELDSIVYTPLEYISVVSKIKNENDLRNIDFSDILPNTTVMAITVASSMTTGINLSEHLLKNCLSFCSEALELNEHRRMILLYLESKMFILAPNLTMLLGSALTARLISSVGSLKNLSVTSSQNLIVVGSSKKSVLGFSNVNKTFGVGILSTSEIVQSVPELYKKKAISLLAGKCSLASRIDYFKKYREGQYGLLLRENVINHLIKLQEPHPMKQKKILPMPDEKKRRKRGGKRFRKLKERTEITELRKQINRLPFGPNTNEDFYTFTDQNAMLLNSNITKLKYQTKQKTIVTRKKNIHIQSSGVTGGLSSSLIFTPLQGLELCNPSVVKLPSEKGENRYFSSTAQFRKV</sequence>
<dbReference type="InterPro" id="IPR002687">
    <property type="entry name" value="Nop_dom"/>
</dbReference>
<dbReference type="SUPFAM" id="SSF89124">
    <property type="entry name" value="Nop domain"/>
    <property type="match status" value="1"/>
</dbReference>
<dbReference type="InterPro" id="IPR036070">
    <property type="entry name" value="Nop_dom_sf"/>
</dbReference>
<organism evidence="11 12">
    <name type="scientific">Plasmodium ovale curtisi</name>
    <dbReference type="NCBI Taxonomy" id="864141"/>
    <lineage>
        <taxon>Eukaryota</taxon>
        <taxon>Sar</taxon>
        <taxon>Alveolata</taxon>
        <taxon>Apicomplexa</taxon>
        <taxon>Aconoidasida</taxon>
        <taxon>Haemosporida</taxon>
        <taxon>Plasmodiidae</taxon>
        <taxon>Plasmodium</taxon>
        <taxon>Plasmodium (Plasmodium)</taxon>
    </lineage>
</organism>
<evidence type="ECO:0000256" key="5">
    <source>
        <dbReference type="ARBA" id="ARBA00022884"/>
    </source>
</evidence>
<dbReference type="InterPro" id="IPR012976">
    <property type="entry name" value="NOSIC"/>
</dbReference>
<dbReference type="Gene3D" id="1.10.246.90">
    <property type="entry name" value="Nop domain"/>
    <property type="match status" value="1"/>
</dbReference>
<feature type="compositionally biased region" description="Basic and acidic residues" evidence="9">
    <location>
        <begin position="253"/>
        <end position="263"/>
    </location>
</feature>
<keyword evidence="5" id="KW-0694">RNA-binding</keyword>
<evidence type="ECO:0000256" key="9">
    <source>
        <dbReference type="SAM" id="MobiDB-lite"/>
    </source>
</evidence>
<gene>
    <name evidence="11" type="ORF">POVCU2_0004130</name>
</gene>
<dbReference type="InterPro" id="IPR042239">
    <property type="entry name" value="Nop_C"/>
</dbReference>
<evidence type="ECO:0000256" key="6">
    <source>
        <dbReference type="ARBA" id="ARBA00023187"/>
    </source>
</evidence>